<keyword evidence="2" id="KW-1185">Reference proteome</keyword>
<protein>
    <submittedName>
        <fullName evidence="1">Uncharacterized protein</fullName>
    </submittedName>
</protein>
<name>A0ACC3MSC9_9PEZI</name>
<reference evidence="1" key="1">
    <citation type="submission" date="2023-07" db="EMBL/GenBank/DDBJ databases">
        <title>Black Yeasts Isolated from many extreme environments.</title>
        <authorList>
            <person name="Coleine C."/>
            <person name="Stajich J.E."/>
            <person name="Selbmann L."/>
        </authorList>
    </citation>
    <scope>NUCLEOTIDE SEQUENCE</scope>
    <source>
        <strain evidence="1">CCFEE 5714</strain>
    </source>
</reference>
<proteinExistence type="predicted"/>
<dbReference type="EMBL" id="JAUTXU010000172">
    <property type="protein sequence ID" value="KAK3701547.1"/>
    <property type="molecule type" value="Genomic_DNA"/>
</dbReference>
<sequence>MAPVHDALSVPEVVVSIVLEVPLLQIILIRRVCREFDRIITSSSAIQRALFLLPSGCHTLMRHESEHKTPGEGSGVTWKNGSGQATRPIRNPFIPAEYVRVTQPCTEFDYDFGGGRGASARGTVQESEGSFKDMLATQPSVVLPPSSILPMSGYNRDVQDHQTSDGSKALTYGSLVERAFCTFGHRLNRFTLHGGEKWAVLKKTVDEITGCEMLQILGDGYAGSDKSLFFESGILSK</sequence>
<comment type="caution">
    <text evidence="1">The sequence shown here is derived from an EMBL/GenBank/DDBJ whole genome shotgun (WGS) entry which is preliminary data.</text>
</comment>
<organism evidence="1 2">
    <name type="scientific">Vermiconidia calcicola</name>
    <dbReference type="NCBI Taxonomy" id="1690605"/>
    <lineage>
        <taxon>Eukaryota</taxon>
        <taxon>Fungi</taxon>
        <taxon>Dikarya</taxon>
        <taxon>Ascomycota</taxon>
        <taxon>Pezizomycotina</taxon>
        <taxon>Dothideomycetes</taxon>
        <taxon>Dothideomycetidae</taxon>
        <taxon>Mycosphaerellales</taxon>
        <taxon>Extremaceae</taxon>
        <taxon>Vermiconidia</taxon>
    </lineage>
</organism>
<gene>
    <name evidence="1" type="ORF">LTR37_015401</name>
</gene>
<evidence type="ECO:0000313" key="1">
    <source>
        <dbReference type="EMBL" id="KAK3701547.1"/>
    </source>
</evidence>
<accession>A0ACC3MSC9</accession>
<dbReference type="Proteomes" id="UP001281147">
    <property type="component" value="Unassembled WGS sequence"/>
</dbReference>
<evidence type="ECO:0000313" key="2">
    <source>
        <dbReference type="Proteomes" id="UP001281147"/>
    </source>
</evidence>